<dbReference type="InterPro" id="IPR058533">
    <property type="entry name" value="Cation_efflux_TM"/>
</dbReference>
<dbReference type="PANTHER" id="PTHR43840">
    <property type="entry name" value="MITOCHONDRIAL METAL TRANSPORTER 1-RELATED"/>
    <property type="match status" value="1"/>
</dbReference>
<dbReference type="Proteomes" id="UP000696280">
    <property type="component" value="Unassembled WGS sequence"/>
</dbReference>
<dbReference type="Gene3D" id="1.20.1510.10">
    <property type="entry name" value="Cation efflux protein transmembrane domain"/>
    <property type="match status" value="1"/>
</dbReference>
<dbReference type="FunFam" id="3.30.70.1350:FF:000004">
    <property type="entry name" value="Cation diffusion facilitator 10"/>
    <property type="match status" value="1"/>
</dbReference>
<dbReference type="EMBL" id="CAJVRL010000061">
    <property type="protein sequence ID" value="CAG8955314.1"/>
    <property type="molecule type" value="Genomic_DNA"/>
</dbReference>
<keyword evidence="3 7" id="KW-0812">Transmembrane</keyword>
<dbReference type="GO" id="GO:0098771">
    <property type="term" value="P:inorganic ion homeostasis"/>
    <property type="evidence" value="ECO:0007669"/>
    <property type="project" value="UniProtKB-ARBA"/>
</dbReference>
<dbReference type="OrthoDB" id="78296at2759"/>
<organism evidence="9 10">
    <name type="scientific">Hymenoscyphus fraxineus</name>
    <dbReference type="NCBI Taxonomy" id="746836"/>
    <lineage>
        <taxon>Eukaryota</taxon>
        <taxon>Fungi</taxon>
        <taxon>Dikarya</taxon>
        <taxon>Ascomycota</taxon>
        <taxon>Pezizomycotina</taxon>
        <taxon>Leotiomycetes</taxon>
        <taxon>Helotiales</taxon>
        <taxon>Helotiaceae</taxon>
        <taxon>Hymenoscyphus</taxon>
    </lineage>
</organism>
<feature type="compositionally biased region" description="Basic and acidic residues" evidence="6">
    <location>
        <begin position="151"/>
        <end position="160"/>
    </location>
</feature>
<name>A0A9N9KXJ0_9HELO</name>
<keyword evidence="10" id="KW-1185">Reference proteome</keyword>
<feature type="compositionally biased region" description="Low complexity" evidence="6">
    <location>
        <begin position="573"/>
        <end position="585"/>
    </location>
</feature>
<comment type="caution">
    <text evidence="9">The sequence shown here is derived from an EMBL/GenBank/DDBJ whole genome shotgun (WGS) entry which is preliminary data.</text>
</comment>
<keyword evidence="2" id="KW-0813">Transport</keyword>
<feature type="transmembrane region" description="Helical" evidence="7">
    <location>
        <begin position="640"/>
        <end position="662"/>
    </location>
</feature>
<dbReference type="GO" id="GO:0016020">
    <property type="term" value="C:membrane"/>
    <property type="evidence" value="ECO:0007669"/>
    <property type="project" value="UniProtKB-SubCell"/>
</dbReference>
<evidence type="ECO:0000313" key="9">
    <source>
        <dbReference type="EMBL" id="CAG8955314.1"/>
    </source>
</evidence>
<evidence type="ECO:0000256" key="6">
    <source>
        <dbReference type="SAM" id="MobiDB-lite"/>
    </source>
</evidence>
<dbReference type="SUPFAM" id="SSF161111">
    <property type="entry name" value="Cation efflux protein transmembrane domain-like"/>
    <property type="match status" value="1"/>
</dbReference>
<dbReference type="Pfam" id="PF01545">
    <property type="entry name" value="Cation_efflux"/>
    <property type="match status" value="1"/>
</dbReference>
<feature type="domain" description="Cation efflux protein transmembrane" evidence="8">
    <location>
        <begin position="645"/>
        <end position="825"/>
    </location>
</feature>
<feature type="region of interest" description="Disordered" evidence="6">
    <location>
        <begin position="602"/>
        <end position="629"/>
    </location>
</feature>
<dbReference type="PANTHER" id="PTHR43840:SF4">
    <property type="entry name" value="CDF DIVALENT METAL CATION TRANSPORTER (EUROFUNG)"/>
    <property type="match status" value="1"/>
</dbReference>
<accession>A0A9N9KXJ0</accession>
<evidence type="ECO:0000256" key="4">
    <source>
        <dbReference type="ARBA" id="ARBA00022989"/>
    </source>
</evidence>
<feature type="compositionally biased region" description="Polar residues" evidence="6">
    <location>
        <begin position="190"/>
        <end position="200"/>
    </location>
</feature>
<sequence>MRAGTLYKNHASVTSCSLSRPTPLFTFPTRHILQHFATTIFYRRTRCIIIMSNEGSDPFEEEPEKPKAPPPKRSLFAFRKPKKQAPEGEAVDFFSRSKELFPKRLEEEEKRRQKKAVKLERKRNSESAEKQATPEEKRRRMSKSLYSSDEEIPRARKESTHSTPGSRISHTPQPERPQAQEATGEGSSGQGLQNSTSNKSARNDVIISLSDSEDDVDKAVPAARNLGPYAHILQDDDDFYVTKSRPVQVPDEMDQMSDEEFPELIQAAAERARLKEAAKLKSSQAFSQQNHQDDDDIFGLKEEIPNPVVEILISSEIEGSIPLMVKRRLLARLKEVKFVWCDKQVINGVNVFSSDEAKDVVFLTYKKKRFRVSGFLPLADDANPMVTHGKGTLGSLLKSQSSASIQTMDKRGSIARGREAPHDEELGLGLGLGLGNGSRIRRHSQDNIDAEDLRRSLTDERRLSAILNGPQMRSQRLIGNSNPRYMWEKYWKTEGELKRMKKSIREYYERTNNLVQQYIYIDRLLDSSLPHDLLNEYNDTPSCVQSAGPTGTGSNGLEVPPTIKEQDEPVTPNSELSSGNSSQSLTKKVKRTPREIYKVSEETPLLSQAVEDDEEEDVSGPEIPGIEDDSVESGDRIVQIAIYMNLVANAVLLAGKIAVIVLTSSLSVLASLVDAALDFLSTAIVWTTTKMIERQDQYKYPVGRRRLEPIGVLVFSVIMITSFCQVGLECISRLNSGDHEIIELTLPAIIIMSSTVLIKALCWLWCRLIKNSSVQALAQDAMTDVVFNIFSIIFPLVGFYAKLWWLDALGGLLLSLFVIINWADTSAGHIRNLSGAAATADERNILLYLTMRFARTIKQIQGLQAYHAGDKLNVEVDIVLDENMNLRDSHDLGESLQYVLESVPFVDRAFVHSDYASWNLPTHMAQQGE</sequence>
<feature type="transmembrane region" description="Helical" evidence="7">
    <location>
        <begin position="781"/>
        <end position="797"/>
    </location>
</feature>
<reference evidence="9" key="1">
    <citation type="submission" date="2021-07" db="EMBL/GenBank/DDBJ databases">
        <authorList>
            <person name="Durling M."/>
        </authorList>
    </citation>
    <scope>NUCLEOTIDE SEQUENCE</scope>
</reference>
<feature type="compositionally biased region" description="Basic and acidic residues" evidence="6">
    <location>
        <begin position="95"/>
        <end position="138"/>
    </location>
</feature>
<dbReference type="FunFam" id="1.20.1510.10:FF:000005">
    <property type="entry name" value="Putative Cation diffusion facilitator 1"/>
    <property type="match status" value="1"/>
</dbReference>
<feature type="compositionally biased region" description="Polar residues" evidence="6">
    <location>
        <begin position="161"/>
        <end position="172"/>
    </location>
</feature>
<evidence type="ECO:0000256" key="3">
    <source>
        <dbReference type="ARBA" id="ARBA00022692"/>
    </source>
</evidence>
<gene>
    <name evidence="9" type="ORF">HYFRA_00011296</name>
</gene>
<keyword evidence="5 7" id="KW-0472">Membrane</keyword>
<dbReference type="GO" id="GO:0008324">
    <property type="term" value="F:monoatomic cation transmembrane transporter activity"/>
    <property type="evidence" value="ECO:0007669"/>
    <property type="project" value="InterPro"/>
</dbReference>
<feature type="compositionally biased region" description="Acidic residues" evidence="6">
    <location>
        <begin position="610"/>
        <end position="629"/>
    </location>
</feature>
<evidence type="ECO:0000256" key="1">
    <source>
        <dbReference type="ARBA" id="ARBA00004141"/>
    </source>
</evidence>
<feature type="region of interest" description="Disordered" evidence="6">
    <location>
        <begin position="541"/>
        <end position="589"/>
    </location>
</feature>
<evidence type="ECO:0000256" key="7">
    <source>
        <dbReference type="SAM" id="Phobius"/>
    </source>
</evidence>
<feature type="transmembrane region" description="Helical" evidence="7">
    <location>
        <begin position="748"/>
        <end position="769"/>
    </location>
</feature>
<proteinExistence type="predicted"/>
<dbReference type="SUPFAM" id="SSF160240">
    <property type="entry name" value="Cation efflux protein cytoplasmic domain-like"/>
    <property type="match status" value="1"/>
</dbReference>
<dbReference type="InterPro" id="IPR027469">
    <property type="entry name" value="Cation_efflux_TMD_sf"/>
</dbReference>
<evidence type="ECO:0000256" key="5">
    <source>
        <dbReference type="ARBA" id="ARBA00023136"/>
    </source>
</evidence>
<dbReference type="AlphaFoldDB" id="A0A9N9KXJ0"/>
<dbReference type="GO" id="GO:0030003">
    <property type="term" value="P:intracellular monoatomic cation homeostasis"/>
    <property type="evidence" value="ECO:0007669"/>
    <property type="project" value="UniProtKB-ARBA"/>
</dbReference>
<comment type="subcellular location">
    <subcellularLocation>
        <location evidence="1">Membrane</location>
        <topology evidence="1">Multi-pass membrane protein</topology>
    </subcellularLocation>
</comment>
<dbReference type="InterPro" id="IPR036837">
    <property type="entry name" value="Cation_efflux_CTD_sf"/>
</dbReference>
<dbReference type="InterPro" id="IPR050291">
    <property type="entry name" value="CDF_Transporter"/>
</dbReference>
<evidence type="ECO:0000259" key="8">
    <source>
        <dbReference type="Pfam" id="PF01545"/>
    </source>
</evidence>
<evidence type="ECO:0000256" key="2">
    <source>
        <dbReference type="ARBA" id="ARBA00022448"/>
    </source>
</evidence>
<protein>
    <recommendedName>
        <fullName evidence="8">Cation efflux protein transmembrane domain-containing protein</fullName>
    </recommendedName>
</protein>
<keyword evidence="4 7" id="KW-1133">Transmembrane helix</keyword>
<dbReference type="Gene3D" id="3.30.70.1350">
    <property type="entry name" value="Cation efflux protein, cytoplasmic domain"/>
    <property type="match status" value="1"/>
</dbReference>
<feature type="region of interest" description="Disordered" evidence="6">
    <location>
        <begin position="55"/>
        <end position="215"/>
    </location>
</feature>
<evidence type="ECO:0000313" key="10">
    <source>
        <dbReference type="Proteomes" id="UP000696280"/>
    </source>
</evidence>
<feature type="transmembrane region" description="Helical" evidence="7">
    <location>
        <begin position="710"/>
        <end position="728"/>
    </location>
</feature>